<keyword evidence="2" id="KW-0238">DNA-binding</keyword>
<dbReference type="InterPro" id="IPR001387">
    <property type="entry name" value="Cro/C1-type_HTH"/>
</dbReference>
<organism evidence="6 7">
    <name type="scientific">Amycolatopsis acidicola</name>
    <dbReference type="NCBI Taxonomy" id="2596893"/>
    <lineage>
        <taxon>Bacteria</taxon>
        <taxon>Bacillati</taxon>
        <taxon>Actinomycetota</taxon>
        <taxon>Actinomycetes</taxon>
        <taxon>Pseudonocardiales</taxon>
        <taxon>Pseudonocardiaceae</taxon>
        <taxon>Amycolatopsis</taxon>
    </lineage>
</organism>
<sequence length="83" mass="9275">MAPDSARNETTRQFGERVRARRDRLGLTQERLAERAGMHWSNVGHIERGRRNLSMENILRLAAALECTPGDLLNGLPVPEAAP</sequence>
<feature type="compositionally biased region" description="Basic and acidic residues" evidence="4">
    <location>
        <begin position="1"/>
        <end position="18"/>
    </location>
</feature>
<dbReference type="InterPro" id="IPR050807">
    <property type="entry name" value="TransReg_Diox_bact_type"/>
</dbReference>
<evidence type="ECO:0000256" key="3">
    <source>
        <dbReference type="ARBA" id="ARBA00023163"/>
    </source>
</evidence>
<dbReference type="RefSeq" id="WP_144757659.1">
    <property type="nucleotide sequence ID" value="NZ_VMNW02000038.1"/>
</dbReference>
<feature type="domain" description="HTH cro/C1-type" evidence="5">
    <location>
        <begin position="18"/>
        <end position="72"/>
    </location>
</feature>
<dbReference type="GO" id="GO:0003700">
    <property type="term" value="F:DNA-binding transcription factor activity"/>
    <property type="evidence" value="ECO:0007669"/>
    <property type="project" value="TreeGrafter"/>
</dbReference>
<dbReference type="Gene3D" id="1.10.260.40">
    <property type="entry name" value="lambda repressor-like DNA-binding domains"/>
    <property type="match status" value="1"/>
</dbReference>
<feature type="region of interest" description="Disordered" evidence="4">
    <location>
        <begin position="1"/>
        <end position="21"/>
    </location>
</feature>
<evidence type="ECO:0000313" key="7">
    <source>
        <dbReference type="Proteomes" id="UP000319769"/>
    </source>
</evidence>
<dbReference type="PANTHER" id="PTHR46797:SF23">
    <property type="entry name" value="HTH-TYPE TRANSCRIPTIONAL REGULATOR SUTR"/>
    <property type="match status" value="1"/>
</dbReference>
<protein>
    <submittedName>
        <fullName evidence="6">Helix-turn-helix transcriptional regulator</fullName>
    </submittedName>
</protein>
<dbReference type="SUPFAM" id="SSF47413">
    <property type="entry name" value="lambda repressor-like DNA-binding domains"/>
    <property type="match status" value="1"/>
</dbReference>
<dbReference type="GO" id="GO:0005829">
    <property type="term" value="C:cytosol"/>
    <property type="evidence" value="ECO:0007669"/>
    <property type="project" value="TreeGrafter"/>
</dbReference>
<evidence type="ECO:0000256" key="4">
    <source>
        <dbReference type="SAM" id="MobiDB-lite"/>
    </source>
</evidence>
<evidence type="ECO:0000256" key="2">
    <source>
        <dbReference type="ARBA" id="ARBA00023125"/>
    </source>
</evidence>
<evidence type="ECO:0000259" key="5">
    <source>
        <dbReference type="PROSITE" id="PS50943"/>
    </source>
</evidence>
<keyword evidence="3" id="KW-0804">Transcription</keyword>
<gene>
    <name evidence="6" type="ORF">FPZ12_023985</name>
</gene>
<dbReference type="SMART" id="SM00530">
    <property type="entry name" value="HTH_XRE"/>
    <property type="match status" value="1"/>
</dbReference>
<comment type="caution">
    <text evidence="6">The sequence shown here is derived from an EMBL/GenBank/DDBJ whole genome shotgun (WGS) entry which is preliminary data.</text>
</comment>
<dbReference type="AlphaFoldDB" id="A0A5N0V0H7"/>
<accession>A0A5N0V0H7</accession>
<keyword evidence="1" id="KW-0805">Transcription regulation</keyword>
<keyword evidence="7" id="KW-1185">Reference proteome</keyword>
<dbReference type="Proteomes" id="UP000319769">
    <property type="component" value="Unassembled WGS sequence"/>
</dbReference>
<dbReference type="OrthoDB" id="5584941at2"/>
<dbReference type="PROSITE" id="PS50943">
    <property type="entry name" value="HTH_CROC1"/>
    <property type="match status" value="1"/>
</dbReference>
<reference evidence="6" key="1">
    <citation type="submission" date="2019-09" db="EMBL/GenBank/DDBJ databases">
        <authorList>
            <person name="Teo W.F.A."/>
            <person name="Duangmal K."/>
        </authorList>
    </citation>
    <scope>NUCLEOTIDE SEQUENCE [LARGE SCALE GENOMIC DNA]</scope>
    <source>
        <strain evidence="6">K81G1</strain>
    </source>
</reference>
<dbReference type="GO" id="GO:0003677">
    <property type="term" value="F:DNA binding"/>
    <property type="evidence" value="ECO:0007669"/>
    <property type="project" value="UniProtKB-KW"/>
</dbReference>
<dbReference type="EMBL" id="VMNW02000038">
    <property type="protein sequence ID" value="KAA9157947.1"/>
    <property type="molecule type" value="Genomic_DNA"/>
</dbReference>
<evidence type="ECO:0000256" key="1">
    <source>
        <dbReference type="ARBA" id="ARBA00023015"/>
    </source>
</evidence>
<dbReference type="CDD" id="cd00093">
    <property type="entry name" value="HTH_XRE"/>
    <property type="match status" value="1"/>
</dbReference>
<dbReference type="PANTHER" id="PTHR46797">
    <property type="entry name" value="HTH-TYPE TRANSCRIPTIONAL REGULATOR"/>
    <property type="match status" value="1"/>
</dbReference>
<dbReference type="InterPro" id="IPR010982">
    <property type="entry name" value="Lambda_DNA-bd_dom_sf"/>
</dbReference>
<evidence type="ECO:0000313" key="6">
    <source>
        <dbReference type="EMBL" id="KAA9157947.1"/>
    </source>
</evidence>
<proteinExistence type="predicted"/>
<name>A0A5N0V0H7_9PSEU</name>
<dbReference type="Pfam" id="PF13560">
    <property type="entry name" value="HTH_31"/>
    <property type="match status" value="1"/>
</dbReference>